<reference evidence="9" key="2">
    <citation type="submission" date="2016-11" db="EMBL/GenBank/DDBJ databases">
        <authorList>
            <person name="Varghese N."/>
            <person name="Submissions S."/>
        </authorList>
    </citation>
    <scope>NUCLEOTIDE SEQUENCE</scope>
    <source>
        <strain evidence="9">DSM 4029</strain>
    </source>
</reference>
<dbReference type="PROSITE" id="PS51918">
    <property type="entry name" value="RADICAL_SAM"/>
    <property type="match status" value="1"/>
</dbReference>
<evidence type="ECO:0000256" key="1">
    <source>
        <dbReference type="ARBA" id="ARBA00001966"/>
    </source>
</evidence>
<sequence>MLSTLLVAVNAKYTHTNLAVRYLAACARRAGVKDCGFAEYHINLQPDEVTAAIAHLAGERVAFSCYIWNLSFIDLVARRLRLVRPELRLYCGGPEAEWDPQFLERHPWCDGVLCGEGEGAFPLLAAGRPEGEIPGLLYRAGGSLHRNPPAPPLPLEELPFVYGEGELPPHRHIYYESSRGCPFSCHYCLSGAGGRVRFKPLEQTLRELDFFLEQRVVRVKFVDRTFNCDRQRARAIWHHLMERDNGVTNFHFELGADLLGPEEAELLRAARPGLFQFEIGVQSTNPRTVASVQRVHDFAAISRAVRGLLAGENIHLHLDLIAGLPFEDKETFGRSFDQVYALGPHQLQLGFLKLLHGSRLRAEAGDYSIVFCPDLPPYEVLKTRWLSYGDICALKRAEEALETFSNSGRYRASLAYLAACQGSPFALFCQMGDALAEEPALSREGKHAFLWRFGRGRPGVDEQRLREALRLDWLCCEKPRKRLPFLDDSSLSPRYRRAAGDFFGDGEKVARYLPSYLGEHPGHIARTAHLEVFARHPLTGAPGPVAIAFDYRRRDIWGGARWQVVPLEGTVGTTA</sequence>
<dbReference type="GO" id="GO:0003824">
    <property type="term" value="F:catalytic activity"/>
    <property type="evidence" value="ECO:0007669"/>
    <property type="project" value="InterPro"/>
</dbReference>
<keyword evidence="3" id="KW-0479">Metal-binding</keyword>
<evidence type="ECO:0000313" key="8">
    <source>
        <dbReference type="EMBL" id="MZL68515.1"/>
    </source>
</evidence>
<dbReference type="SMART" id="SM00729">
    <property type="entry name" value="Elp3"/>
    <property type="match status" value="1"/>
</dbReference>
<evidence type="ECO:0000259" key="6">
    <source>
        <dbReference type="PROSITE" id="PS51332"/>
    </source>
</evidence>
<evidence type="ECO:0000313" key="11">
    <source>
        <dbReference type="Proteomes" id="UP000474718"/>
    </source>
</evidence>
<evidence type="ECO:0000256" key="5">
    <source>
        <dbReference type="ARBA" id="ARBA00023014"/>
    </source>
</evidence>
<dbReference type="Proteomes" id="UP000474718">
    <property type="component" value="Unassembled WGS sequence"/>
</dbReference>
<dbReference type="Pfam" id="PF02310">
    <property type="entry name" value="B12-binding"/>
    <property type="match status" value="1"/>
</dbReference>
<comment type="cofactor">
    <cofactor evidence="1">
        <name>[4Fe-4S] cluster</name>
        <dbReference type="ChEBI" id="CHEBI:49883"/>
    </cofactor>
</comment>
<dbReference type="SFLD" id="SFLDS00029">
    <property type="entry name" value="Radical_SAM"/>
    <property type="match status" value="1"/>
</dbReference>
<evidence type="ECO:0000256" key="4">
    <source>
        <dbReference type="ARBA" id="ARBA00023004"/>
    </source>
</evidence>
<organism evidence="9 10">
    <name type="scientific">Bittarella massiliensis</name>
    <name type="common">ex Durand et al. 2017</name>
    <dbReference type="NCBI Taxonomy" id="1720313"/>
    <lineage>
        <taxon>Bacteria</taxon>
        <taxon>Bacillati</taxon>
        <taxon>Bacillota</taxon>
        <taxon>Clostridia</taxon>
        <taxon>Eubacteriales</taxon>
        <taxon>Oscillospiraceae</taxon>
        <taxon>Bittarella (ex Durand et al. 2017)</taxon>
    </lineage>
</organism>
<name>A0AAQ1MC79_9FIRM</name>
<dbReference type="PROSITE" id="PS51332">
    <property type="entry name" value="B12_BINDING"/>
    <property type="match status" value="1"/>
</dbReference>
<dbReference type="InterPro" id="IPR025288">
    <property type="entry name" value="DUF4080"/>
</dbReference>
<evidence type="ECO:0000256" key="3">
    <source>
        <dbReference type="ARBA" id="ARBA00022723"/>
    </source>
</evidence>
<dbReference type="SFLD" id="SFLDG01082">
    <property type="entry name" value="B12-binding_domain_containing"/>
    <property type="match status" value="1"/>
</dbReference>
<feature type="domain" description="B12-binding" evidence="6">
    <location>
        <begin position="2"/>
        <end position="135"/>
    </location>
</feature>
<dbReference type="Pfam" id="PF04055">
    <property type="entry name" value="Radical_SAM"/>
    <property type="match status" value="1"/>
</dbReference>
<dbReference type="PANTHER" id="PTHR43409:SF16">
    <property type="entry name" value="SLR0320 PROTEIN"/>
    <property type="match status" value="1"/>
</dbReference>
<dbReference type="AlphaFoldDB" id="A0AAQ1MC79"/>
<dbReference type="SUPFAM" id="SSF102114">
    <property type="entry name" value="Radical SAM enzymes"/>
    <property type="match status" value="1"/>
</dbReference>
<dbReference type="EMBL" id="WWVX01000001">
    <property type="protein sequence ID" value="MZL68515.1"/>
    <property type="molecule type" value="Genomic_DNA"/>
</dbReference>
<dbReference type="Gene3D" id="3.40.50.280">
    <property type="entry name" value="Cobalamin-binding domain"/>
    <property type="match status" value="1"/>
</dbReference>
<dbReference type="CDD" id="cd02068">
    <property type="entry name" value="radical_SAM_B12_BD"/>
    <property type="match status" value="1"/>
</dbReference>
<dbReference type="InterPro" id="IPR058240">
    <property type="entry name" value="rSAM_sf"/>
</dbReference>
<comment type="caution">
    <text evidence="9">The sequence shown here is derived from an EMBL/GenBank/DDBJ whole genome shotgun (WGS) entry which is preliminary data.</text>
</comment>
<dbReference type="GO" id="GO:0046872">
    <property type="term" value="F:metal ion binding"/>
    <property type="evidence" value="ECO:0007669"/>
    <property type="project" value="UniProtKB-KW"/>
</dbReference>
<dbReference type="RefSeq" id="WP_052537600.1">
    <property type="nucleotide sequence ID" value="NZ_FQVY01000001.1"/>
</dbReference>
<evidence type="ECO:0000313" key="9">
    <source>
        <dbReference type="EMBL" id="SHF84305.1"/>
    </source>
</evidence>
<keyword evidence="5" id="KW-0411">Iron-sulfur</keyword>
<keyword evidence="11" id="KW-1185">Reference proteome</keyword>
<dbReference type="GO" id="GO:0051536">
    <property type="term" value="F:iron-sulfur cluster binding"/>
    <property type="evidence" value="ECO:0007669"/>
    <property type="project" value="UniProtKB-KW"/>
</dbReference>
<dbReference type="InterPro" id="IPR051198">
    <property type="entry name" value="BchE-like"/>
</dbReference>
<dbReference type="Proteomes" id="UP000184089">
    <property type="component" value="Unassembled WGS sequence"/>
</dbReference>
<dbReference type="InterPro" id="IPR006638">
    <property type="entry name" value="Elp3/MiaA/NifB-like_rSAM"/>
</dbReference>
<dbReference type="GO" id="GO:0031419">
    <property type="term" value="F:cobalamin binding"/>
    <property type="evidence" value="ECO:0007669"/>
    <property type="project" value="InterPro"/>
</dbReference>
<keyword evidence="4" id="KW-0408">Iron</keyword>
<dbReference type="PANTHER" id="PTHR43409">
    <property type="entry name" value="ANAEROBIC MAGNESIUM-PROTOPORPHYRIN IX MONOMETHYL ESTER CYCLASE-RELATED"/>
    <property type="match status" value="1"/>
</dbReference>
<evidence type="ECO:0000313" key="10">
    <source>
        <dbReference type="Proteomes" id="UP000184089"/>
    </source>
</evidence>
<reference evidence="8 11" key="3">
    <citation type="journal article" date="2019" name="Nat. Med.">
        <title>A library of human gut bacterial isolates paired with longitudinal multiomics data enables mechanistic microbiome research.</title>
        <authorList>
            <person name="Poyet M."/>
            <person name="Groussin M."/>
            <person name="Gibbons S.M."/>
            <person name="Avila-Pacheco J."/>
            <person name="Jiang X."/>
            <person name="Kearney S.M."/>
            <person name="Perrotta A.R."/>
            <person name="Berdy B."/>
            <person name="Zhao S."/>
            <person name="Lieberman T.D."/>
            <person name="Swanson P.K."/>
            <person name="Smith M."/>
            <person name="Roesemann S."/>
            <person name="Alexander J.E."/>
            <person name="Rich S.A."/>
            <person name="Livny J."/>
            <person name="Vlamakis H."/>
            <person name="Clish C."/>
            <person name="Bullock K."/>
            <person name="Deik A."/>
            <person name="Scott J."/>
            <person name="Pierce K.A."/>
            <person name="Xavier R.J."/>
            <person name="Alm E.J."/>
        </authorList>
    </citation>
    <scope>NUCLEOTIDE SEQUENCE [LARGE SCALE GENOMIC DNA]</scope>
    <source>
        <strain evidence="8 11">BIOML-A2</strain>
    </source>
</reference>
<dbReference type="GO" id="GO:0005829">
    <property type="term" value="C:cytosol"/>
    <property type="evidence" value="ECO:0007669"/>
    <property type="project" value="TreeGrafter"/>
</dbReference>
<feature type="domain" description="Radical SAM core" evidence="7">
    <location>
        <begin position="167"/>
        <end position="398"/>
    </location>
</feature>
<protein>
    <submittedName>
        <fullName evidence="8">DUF4080 domain-containing protein</fullName>
    </submittedName>
    <submittedName>
        <fullName evidence="9">Radical SAM superfamily enzyme YgiQ, UPF0313 family</fullName>
    </submittedName>
</protein>
<dbReference type="EMBL" id="FQVY01000001">
    <property type="protein sequence ID" value="SHF84305.1"/>
    <property type="molecule type" value="Genomic_DNA"/>
</dbReference>
<accession>A0AAQ1MC79</accession>
<gene>
    <name evidence="8" type="ORF">GT747_01820</name>
    <name evidence="9" type="ORF">SAMN05444424_0887</name>
</gene>
<evidence type="ECO:0000256" key="2">
    <source>
        <dbReference type="ARBA" id="ARBA00022691"/>
    </source>
</evidence>
<dbReference type="InterPro" id="IPR023404">
    <property type="entry name" value="rSAM_horseshoe"/>
</dbReference>
<dbReference type="InterPro" id="IPR006158">
    <property type="entry name" value="Cobalamin-bd"/>
</dbReference>
<proteinExistence type="predicted"/>
<evidence type="ECO:0000259" key="7">
    <source>
        <dbReference type="PROSITE" id="PS51918"/>
    </source>
</evidence>
<dbReference type="Gene3D" id="3.80.30.20">
    <property type="entry name" value="tm_1862 like domain"/>
    <property type="match status" value="1"/>
</dbReference>
<dbReference type="Pfam" id="PF13311">
    <property type="entry name" value="DUF4080"/>
    <property type="match status" value="1"/>
</dbReference>
<dbReference type="InterPro" id="IPR007197">
    <property type="entry name" value="rSAM"/>
</dbReference>
<reference evidence="10" key="1">
    <citation type="submission" date="2016-11" db="EMBL/GenBank/DDBJ databases">
        <authorList>
            <person name="Jaros S."/>
            <person name="Januszkiewicz K."/>
            <person name="Wedrychowicz H."/>
        </authorList>
    </citation>
    <scope>NUCLEOTIDE SEQUENCE [LARGE SCALE GENOMIC DNA]</scope>
    <source>
        <strain evidence="10">DSM 4029</strain>
    </source>
</reference>
<keyword evidence="2" id="KW-0949">S-adenosyl-L-methionine</keyword>